<dbReference type="SUPFAM" id="SSF109709">
    <property type="entry name" value="KorB DNA-binding domain-like"/>
    <property type="match status" value="1"/>
</dbReference>
<dbReference type="InterPro" id="IPR050336">
    <property type="entry name" value="Chromosome_partition/occlusion"/>
</dbReference>
<evidence type="ECO:0000256" key="1">
    <source>
        <dbReference type="ARBA" id="ARBA00006295"/>
    </source>
</evidence>
<accession>A0A3N2DKE9</accession>
<dbReference type="Gene3D" id="1.10.10.2830">
    <property type="match status" value="1"/>
</dbReference>
<comment type="similarity">
    <text evidence="1">Belongs to the ParB family.</text>
</comment>
<dbReference type="PANTHER" id="PTHR33375">
    <property type="entry name" value="CHROMOSOME-PARTITIONING PROTEIN PARB-RELATED"/>
    <property type="match status" value="1"/>
</dbReference>
<dbReference type="GO" id="GO:0007059">
    <property type="term" value="P:chromosome segregation"/>
    <property type="evidence" value="ECO:0007669"/>
    <property type="project" value="TreeGrafter"/>
</dbReference>
<dbReference type="OrthoDB" id="9150072at2"/>
<dbReference type="Pfam" id="PF02195">
    <property type="entry name" value="ParB_N"/>
    <property type="match status" value="1"/>
</dbReference>
<dbReference type="GO" id="GO:0045881">
    <property type="term" value="P:positive regulation of sporulation resulting in formation of a cellular spore"/>
    <property type="evidence" value="ECO:0007669"/>
    <property type="project" value="TreeGrafter"/>
</dbReference>
<dbReference type="SUPFAM" id="SSF110849">
    <property type="entry name" value="ParB/Sulfiredoxin"/>
    <property type="match status" value="1"/>
</dbReference>
<keyword evidence="4" id="KW-1185">Reference proteome</keyword>
<name>A0A3N2DKE9_9GAMM</name>
<gene>
    <name evidence="3" type="ORF">EDC56_2808</name>
</gene>
<dbReference type="GO" id="GO:0005694">
    <property type="term" value="C:chromosome"/>
    <property type="evidence" value="ECO:0007669"/>
    <property type="project" value="TreeGrafter"/>
</dbReference>
<dbReference type="NCBIfam" id="TIGR00180">
    <property type="entry name" value="parB_part"/>
    <property type="match status" value="1"/>
</dbReference>
<dbReference type="EMBL" id="RKHR01000005">
    <property type="protein sequence ID" value="ROS00172.1"/>
    <property type="molecule type" value="Genomic_DNA"/>
</dbReference>
<proteinExistence type="inferred from homology"/>
<dbReference type="PANTHER" id="PTHR33375:SF1">
    <property type="entry name" value="CHROMOSOME-PARTITIONING PROTEIN PARB-RELATED"/>
    <property type="match status" value="1"/>
</dbReference>
<feature type="domain" description="ParB-like N-terminal" evidence="2">
    <location>
        <begin position="35"/>
        <end position="134"/>
    </location>
</feature>
<dbReference type="Gene3D" id="3.90.1530.30">
    <property type="match status" value="1"/>
</dbReference>
<dbReference type="InterPro" id="IPR003115">
    <property type="entry name" value="ParB_N"/>
</dbReference>
<reference evidence="3 4" key="1">
    <citation type="submission" date="2018-11" db="EMBL/GenBank/DDBJ databases">
        <title>Genomic Encyclopedia of Type Strains, Phase IV (KMG-IV): sequencing the most valuable type-strain genomes for metagenomic binning, comparative biology and taxonomic classification.</title>
        <authorList>
            <person name="Goeker M."/>
        </authorList>
    </citation>
    <scope>NUCLEOTIDE SEQUENCE [LARGE SCALE GENOMIC DNA]</scope>
    <source>
        <strain evidence="3 4">DSM 100316</strain>
    </source>
</reference>
<protein>
    <submittedName>
        <fullName evidence="3">ParB/RepB/Spo0J family partition protein</fullName>
    </submittedName>
</protein>
<dbReference type="AlphaFoldDB" id="A0A3N2DKE9"/>
<dbReference type="InterPro" id="IPR036086">
    <property type="entry name" value="ParB/Sulfiredoxin_sf"/>
</dbReference>
<dbReference type="InterPro" id="IPR004437">
    <property type="entry name" value="ParB/RepB/Spo0J"/>
</dbReference>
<comment type="caution">
    <text evidence="3">The sequence shown here is derived from an EMBL/GenBank/DDBJ whole genome shotgun (WGS) entry which is preliminary data.</text>
</comment>
<evidence type="ECO:0000313" key="4">
    <source>
        <dbReference type="Proteomes" id="UP000275394"/>
    </source>
</evidence>
<evidence type="ECO:0000259" key="2">
    <source>
        <dbReference type="SMART" id="SM00470"/>
    </source>
</evidence>
<dbReference type="Proteomes" id="UP000275394">
    <property type="component" value="Unassembled WGS sequence"/>
</dbReference>
<dbReference type="GO" id="GO:0003677">
    <property type="term" value="F:DNA binding"/>
    <property type="evidence" value="ECO:0007669"/>
    <property type="project" value="InterPro"/>
</dbReference>
<organism evidence="3 4">
    <name type="scientific">Sinobacterium caligoides</name>
    <dbReference type="NCBI Taxonomy" id="933926"/>
    <lineage>
        <taxon>Bacteria</taxon>
        <taxon>Pseudomonadati</taxon>
        <taxon>Pseudomonadota</taxon>
        <taxon>Gammaproteobacteria</taxon>
        <taxon>Cellvibrionales</taxon>
        <taxon>Spongiibacteraceae</taxon>
        <taxon>Sinobacterium</taxon>
    </lineage>
</organism>
<dbReference type="SMART" id="SM00470">
    <property type="entry name" value="ParB"/>
    <property type="match status" value="1"/>
</dbReference>
<evidence type="ECO:0000313" key="3">
    <source>
        <dbReference type="EMBL" id="ROS00172.1"/>
    </source>
</evidence>
<sequence length="305" mass="33880">MSAMSKIKLNLDDLAAKPTALGRKAKKSHSETAVAENGVRKIHHNELVAWKHANRPESEYGDLAELGRSLTEKQLQNIGVRELAKPKGKVKYEVFYGRRRWLAARAHDISLDCLVVPASTTDAECFAMQHTENSQTEDVSIWAQIVSYDQALKAGVYKNQAALASSLNIDRKTLNRNMVFTKLSARLNKIIKSFSNTSVKVAQTLVAEEQSALERDDRPNFYAVIEELAEDIRAGKVTPAVIKRALHTHGSNPQAAKPAMKTEHFVLSYQGKKPKIEFSKEAAKAIEANQKKFAKGLEALLKSCQ</sequence>